<dbReference type="EMBL" id="AL162691">
    <property type="protein sequence ID" value="CAB83148.1"/>
    <property type="molecule type" value="Genomic_DNA"/>
</dbReference>
<reference evidence="1" key="2">
    <citation type="submission" date="2000-03" db="EMBL/GenBank/DDBJ databases">
        <authorList>
            <person name="Purnelle B."/>
            <person name="Boutry M."/>
            <person name="Goffeau A."/>
            <person name="Mewes H.W."/>
            <person name="Rudd S."/>
            <person name="Lemcke K."/>
            <person name="Mayer K.F.X."/>
            <person name="Quetier F."/>
            <person name="Salanoubat M."/>
        </authorList>
    </citation>
    <scope>NUCLEOTIDE SEQUENCE</scope>
</reference>
<accession>Q9LZH1</accession>
<reference evidence="1" key="3">
    <citation type="submission" date="2000-03" db="EMBL/GenBank/DDBJ databases">
        <authorList>
            <person name="EU Arabidopsis sequencing project"/>
        </authorList>
    </citation>
    <scope>NUCLEOTIDE SEQUENCE</scope>
</reference>
<protein>
    <submittedName>
        <fullName evidence="1">Uncharacterized protein T28A8_50</fullName>
    </submittedName>
</protein>
<dbReference type="PIR" id="T47412">
    <property type="entry name" value="T47412"/>
</dbReference>
<reference key="1">
    <citation type="journal article" date="2000" name="Nature">
        <title>Sequence and analysis of chromosome 3 of the plant Arabidopsis thaliana.</title>
        <authorList>
            <consortium name="European Union Chromosome 3 Arabidopsis Sequencing Consortium"/>
            <consortium name="Institute for Genomic Research"/>
            <consortium name="Kazusa DNA Research Institute"/>
            <person name="Salanoubat M."/>
            <person name="Lemcke K."/>
            <person name="Rieger M."/>
            <person name="Ansorge W."/>
            <person name="Unseld M."/>
            <person name="Fartmann B."/>
            <person name="Valle G."/>
            <person name="Blocker H."/>
            <person name="Perez-Alonso M."/>
            <person name="Obermaier B."/>
            <person name="Delseny M."/>
            <person name="Boutry M."/>
            <person name="Grivell L.A."/>
            <person name="Mache R."/>
            <person name="Puigdomenech P."/>
            <person name="De Simone V."/>
            <person name="Choisne N."/>
            <person name="Artiguenave F."/>
            <person name="Robert C."/>
            <person name="Brottier P."/>
            <person name="Wincker P."/>
            <person name="Cattolico L."/>
            <person name="Weissenbach J."/>
            <person name="Saurin W."/>
            <person name="Quetier F."/>
            <person name="Schafer M."/>
            <person name="Muller-Auer S."/>
            <person name="Gabel C."/>
            <person name="Fuchs M."/>
            <person name="Benes V."/>
            <person name="Wurmbach E."/>
            <person name="Drzonek H."/>
            <person name="Erfle H."/>
            <person name="Jordan N."/>
            <person name="Bangert S."/>
            <person name="Wiedelmann R."/>
            <person name="Kranz H."/>
            <person name="Voss H."/>
            <person name="Holland R."/>
            <person name="Brandt P."/>
            <person name="Nyakatura G."/>
            <person name="Vezzi A."/>
            <person name="D'Angelo M."/>
            <person name="Pallavicini A."/>
            <person name="Toppo S."/>
            <person name="Simionati B."/>
            <person name="Conrad A."/>
            <person name="Hornischer K."/>
            <person name="Kauer G."/>
            <person name="Lohnert T.H."/>
            <person name="Nordsiek G."/>
            <person name="Reichelt J."/>
            <person name="Scharfe M."/>
            <person name="Schon O."/>
            <person name="Bargues M."/>
            <person name="Terol J."/>
            <person name="Climent J."/>
            <person name="Navarro P."/>
            <person name="Collado C."/>
            <person name="Perez-Perez A."/>
            <person name="Ottenwalder B."/>
            <person name="Duchemin D."/>
            <person name="Cooke R."/>
            <person name="Laudie M."/>
            <person name="Berger-Llauro C."/>
            <person name="Purnelle B."/>
            <person name="Masuy D."/>
            <person name="de Haan M."/>
            <person name="Maarse A.C."/>
            <person name="Alcaraz J.P."/>
            <person name="Cottet A."/>
            <person name="Casacuberta E."/>
            <person name="Monfort A."/>
            <person name="Argiriou A."/>
            <person name="flores M."/>
            <person name="Liguori R."/>
            <person name="Vitale D."/>
            <person name="Mannhaupt G."/>
            <person name="Haase D."/>
            <person name="Schoof H."/>
            <person name="Rudd S."/>
            <person name="Zaccaria P."/>
            <person name="Mewes H.W."/>
            <person name="Mayer K.F."/>
            <person name="Kaul S."/>
            <person name="Town C.D."/>
            <person name="Koo H.L."/>
            <person name="Tallon L.J."/>
            <person name="Jenkins J."/>
            <person name="Rooney T."/>
            <person name="Rizzo M."/>
            <person name="Walts A."/>
            <person name="Utterback T."/>
            <person name="Fujii C.Y."/>
            <person name="Shea T.P."/>
            <person name="Creasy T.H."/>
            <person name="Haas B."/>
            <person name="Maiti R."/>
            <person name="Wu D."/>
            <person name="Peterson J."/>
            <person name="Van Aken S."/>
            <person name="Pai G."/>
            <person name="Militscher J."/>
            <person name="Sellers P."/>
            <person name="Gill J.E."/>
            <person name="Feldblyum T.V."/>
            <person name="Preuss D."/>
            <person name="Lin X."/>
            <person name="Nierman W.C."/>
            <person name="Salzberg S.L."/>
            <person name="White O."/>
            <person name="Venter J.C."/>
            <person name="Fraser C.M."/>
            <person name="Kaneko T."/>
            <person name="Nakamura Y."/>
            <person name="Sato S."/>
            <person name="Kato T."/>
            <person name="Asamizu E."/>
            <person name="Sasamoto S."/>
            <person name="Kimura T."/>
            <person name="Idesawa K."/>
            <person name="Kawashima K."/>
            <person name="Kishida Y."/>
            <person name="Kiyokawa C."/>
            <person name="Kohara M."/>
            <person name="Matsumoto M."/>
            <person name="Matsuno A."/>
            <person name="Muraki A."/>
            <person name="Nakayama S."/>
            <person name="Nakazaki N."/>
            <person name="Shinpo S."/>
            <person name="Takeuchi C."/>
            <person name="Wada T."/>
            <person name="Watanabe A."/>
            <person name="Yamada M."/>
            <person name="Yasuda M."/>
            <person name="Tabata S."/>
        </authorList>
    </citation>
    <scope>NUCLEOTIDE SEQUENCE [LARGE SCALE GENOMIC DNA]</scope>
    <source>
        <strain>cv. Columbia</strain>
    </source>
</reference>
<evidence type="ECO:0000313" key="1">
    <source>
        <dbReference type="EMBL" id="CAB83148.1"/>
    </source>
</evidence>
<organism evidence="1">
    <name type="scientific">Arabidopsis thaliana</name>
    <name type="common">Mouse-ear cress</name>
    <dbReference type="NCBI Taxonomy" id="3702"/>
    <lineage>
        <taxon>Eukaryota</taxon>
        <taxon>Viridiplantae</taxon>
        <taxon>Streptophyta</taxon>
        <taxon>Embryophyta</taxon>
        <taxon>Tracheophyta</taxon>
        <taxon>Spermatophyta</taxon>
        <taxon>Magnoliopsida</taxon>
        <taxon>eudicotyledons</taxon>
        <taxon>Gunneridae</taxon>
        <taxon>Pentapetalae</taxon>
        <taxon>rosids</taxon>
        <taxon>malvids</taxon>
        <taxon>Brassicales</taxon>
        <taxon>Brassicaceae</taxon>
        <taxon>Camelineae</taxon>
        <taxon>Arabidopsis</taxon>
    </lineage>
</organism>
<name>Q9LZH1_ARATH</name>
<gene>
    <name evidence="1" type="primary">T28A8_50</name>
</gene>
<proteinExistence type="predicted"/>
<sequence length="280" mass="32768">MASSNSACSLVVRCIKVRVVHVLCGLDVLLVSICSFELIWRILSHGDSLWVKWIERFLLKKEPFWTVKENTSAGSWIWRKLIKFRDAAKTLCKVEVGNGELASFWFDSWSPLGRLYDIAGDRGVIDMGINRQMTVADAWRTRHRRRHRNNALNAIEDVLHSQWLERTDRRDKIMWRGTHDIFKEKFSTKDTWNHIRTTSNTMDRHRGVWFTHETPKHSFSVCLAAHVRLAIGGRMLRWNRGETAIQLKYWKRLLEDCFSNTILVSGINFSPLSRLNARTM</sequence>
<dbReference type="AlphaFoldDB" id="Q9LZH1"/>